<accession>A0A6P1NI93</accession>
<dbReference type="Pfam" id="PF01523">
    <property type="entry name" value="PmbA_TldD_1st"/>
    <property type="match status" value="1"/>
</dbReference>
<evidence type="ECO:0000259" key="2">
    <source>
        <dbReference type="Pfam" id="PF01523"/>
    </source>
</evidence>
<proteinExistence type="inferred from homology"/>
<evidence type="ECO:0000313" key="5">
    <source>
        <dbReference type="EMBL" id="QHI95372.1"/>
    </source>
</evidence>
<dbReference type="PANTHER" id="PTHR43421:SF1">
    <property type="entry name" value="METALLOPROTEASE PMBA"/>
    <property type="match status" value="1"/>
</dbReference>
<sequence>MKNIDTLLNQALEQARLCGADQADAMISQSESNSALVRKGVIEGIKHSEQLGLGLRVFKGKKLALISSNDLSKEALRHCAERACAMADALPDSPYDGLPEASPKKLDAHAVDQLDLVDRETALDTKSLVEQAYEMEQIALDHKNITNSNGSSAGYGSSLTGYASTNGFQHYFKRTHFSRAISVVAGHGEAMERDYASHSALHFSDLRSIEELGREAAERALRRLNPKKPKTASLPLIFDRRVSPSLIGHLVSALNGAAIVQKTSFLTEKMGQDIFSPSVTIEDNPLRLRGLGSRPFDMEGNHTTHLNLVENGALKNWLLDTRCARQLGLLSNGHAVRSYKSMPHPGVSNVTLRPGSLSPEQLMNDVSEGILITEMMGNAVNLLTGDYSRGASGFMIRNGKIAEPLSGFTIAGNLNDMFARLEPGNDLFIEHIINAPSVRIDGMTIAGL</sequence>
<evidence type="ECO:0000259" key="4">
    <source>
        <dbReference type="Pfam" id="PF19290"/>
    </source>
</evidence>
<feature type="domain" description="Metalloprotease TldD/E C-terminal" evidence="3">
    <location>
        <begin position="233"/>
        <end position="447"/>
    </location>
</feature>
<dbReference type="PANTHER" id="PTHR43421">
    <property type="entry name" value="METALLOPROTEASE PMBA"/>
    <property type="match status" value="1"/>
</dbReference>
<dbReference type="AlphaFoldDB" id="A0A6P1NI93"/>
<dbReference type="Pfam" id="PF19290">
    <property type="entry name" value="PmbA_TldD_2nd"/>
    <property type="match status" value="1"/>
</dbReference>
<dbReference type="InterPro" id="IPR047657">
    <property type="entry name" value="PmbA"/>
</dbReference>
<feature type="domain" description="Metalloprotease TldD/E N-terminal" evidence="2">
    <location>
        <begin position="23"/>
        <end position="87"/>
    </location>
</feature>
<gene>
    <name evidence="5" type="ORF">GT348_02990</name>
</gene>
<dbReference type="InterPro" id="IPR002510">
    <property type="entry name" value="Metalloprtase-TldD/E_N"/>
</dbReference>
<dbReference type="GO" id="GO:0008237">
    <property type="term" value="F:metallopeptidase activity"/>
    <property type="evidence" value="ECO:0007669"/>
    <property type="project" value="InterPro"/>
</dbReference>
<comment type="similarity">
    <text evidence="1">Belongs to the peptidase U62 family.</text>
</comment>
<dbReference type="RefSeq" id="WP_160618449.1">
    <property type="nucleotide sequence ID" value="NZ_CP047652.1"/>
</dbReference>
<dbReference type="InterPro" id="IPR035068">
    <property type="entry name" value="TldD/PmbA_N"/>
</dbReference>
<dbReference type="InterPro" id="IPR045569">
    <property type="entry name" value="Metalloprtase-TldD/E_C"/>
</dbReference>
<feature type="domain" description="Metalloprotease TldD/E central" evidence="4">
    <location>
        <begin position="122"/>
        <end position="224"/>
    </location>
</feature>
<name>A0A6P1NI93_9PROT</name>
<evidence type="ECO:0000313" key="6">
    <source>
        <dbReference type="Proteomes" id="UP000463975"/>
    </source>
</evidence>
<dbReference type="SUPFAM" id="SSF111283">
    <property type="entry name" value="Putative modulator of DNA gyrase, PmbA/TldD"/>
    <property type="match status" value="1"/>
</dbReference>
<dbReference type="GO" id="GO:0006508">
    <property type="term" value="P:proteolysis"/>
    <property type="evidence" value="ECO:0007669"/>
    <property type="project" value="InterPro"/>
</dbReference>
<dbReference type="GO" id="GO:0005829">
    <property type="term" value="C:cytosol"/>
    <property type="evidence" value="ECO:0007669"/>
    <property type="project" value="TreeGrafter"/>
</dbReference>
<evidence type="ECO:0000259" key="3">
    <source>
        <dbReference type="Pfam" id="PF19289"/>
    </source>
</evidence>
<dbReference type="InterPro" id="IPR045570">
    <property type="entry name" value="Metalloprtase-TldD/E_cen_dom"/>
</dbReference>
<reference evidence="5 6" key="1">
    <citation type="submission" date="2020-01" db="EMBL/GenBank/DDBJ databases">
        <title>Genome sequencing of strain KACC 21507.</title>
        <authorList>
            <person name="Heo J."/>
            <person name="Kim S.-J."/>
            <person name="Kim J.-S."/>
            <person name="Hong S.-B."/>
            <person name="Kwon S.-W."/>
        </authorList>
    </citation>
    <scope>NUCLEOTIDE SEQUENCE [LARGE SCALE GENOMIC DNA]</scope>
    <source>
        <strain evidence="5 6">KACC 21507</strain>
    </source>
</reference>
<dbReference type="KEGG" id="bomb:GT348_02990"/>
<dbReference type="InterPro" id="IPR036059">
    <property type="entry name" value="TldD/PmbA_sf"/>
</dbReference>
<dbReference type="Proteomes" id="UP000463975">
    <property type="component" value="Chromosome"/>
</dbReference>
<evidence type="ECO:0000256" key="1">
    <source>
        <dbReference type="ARBA" id="ARBA00005836"/>
    </source>
</evidence>
<protein>
    <submittedName>
        <fullName evidence="5">TldD/PmbA family protein</fullName>
    </submittedName>
</protein>
<dbReference type="EMBL" id="CP047652">
    <property type="protein sequence ID" value="QHI95372.1"/>
    <property type="molecule type" value="Genomic_DNA"/>
</dbReference>
<organism evidence="5 6">
    <name type="scientific">Aristophania vespae</name>
    <dbReference type="NCBI Taxonomy" id="2697033"/>
    <lineage>
        <taxon>Bacteria</taxon>
        <taxon>Pseudomonadati</taxon>
        <taxon>Pseudomonadota</taxon>
        <taxon>Alphaproteobacteria</taxon>
        <taxon>Acetobacterales</taxon>
        <taxon>Acetobacteraceae</taxon>
        <taxon>Aristophania</taxon>
    </lineage>
</organism>
<keyword evidence="6" id="KW-1185">Reference proteome</keyword>
<dbReference type="Pfam" id="PF19289">
    <property type="entry name" value="PmbA_TldD_3rd"/>
    <property type="match status" value="1"/>
</dbReference>
<dbReference type="Gene3D" id="3.30.2290.10">
    <property type="entry name" value="PmbA/TldD superfamily"/>
    <property type="match status" value="1"/>
</dbReference>